<evidence type="ECO:0000313" key="1">
    <source>
        <dbReference type="EMBL" id="KAH6645602.1"/>
    </source>
</evidence>
<dbReference type="RefSeq" id="XP_045952116.1">
    <property type="nucleotide sequence ID" value="XM_046104214.1"/>
</dbReference>
<dbReference type="GO" id="GO:0009116">
    <property type="term" value="P:nucleoside metabolic process"/>
    <property type="evidence" value="ECO:0007669"/>
    <property type="project" value="InterPro"/>
</dbReference>
<dbReference type="Proteomes" id="UP000758603">
    <property type="component" value="Unassembled WGS sequence"/>
</dbReference>
<proteinExistence type="predicted"/>
<name>A0A9P8UB67_9PEZI</name>
<dbReference type="InterPro" id="IPR035994">
    <property type="entry name" value="Nucleoside_phosphorylase_sf"/>
</dbReference>
<organism evidence="1 2">
    <name type="scientific">Truncatella angustata</name>
    <dbReference type="NCBI Taxonomy" id="152316"/>
    <lineage>
        <taxon>Eukaryota</taxon>
        <taxon>Fungi</taxon>
        <taxon>Dikarya</taxon>
        <taxon>Ascomycota</taxon>
        <taxon>Pezizomycotina</taxon>
        <taxon>Sordariomycetes</taxon>
        <taxon>Xylariomycetidae</taxon>
        <taxon>Amphisphaeriales</taxon>
        <taxon>Sporocadaceae</taxon>
        <taxon>Truncatella</taxon>
    </lineage>
</organism>
<dbReference type="Gene3D" id="3.40.50.1580">
    <property type="entry name" value="Nucleoside phosphorylase domain"/>
    <property type="match status" value="1"/>
</dbReference>
<dbReference type="GO" id="GO:0003824">
    <property type="term" value="F:catalytic activity"/>
    <property type="evidence" value="ECO:0007669"/>
    <property type="project" value="InterPro"/>
</dbReference>
<protein>
    <submittedName>
        <fullName evidence="1">Uncharacterized protein</fullName>
    </submittedName>
</protein>
<dbReference type="OrthoDB" id="4770572at2759"/>
<dbReference type="AlphaFoldDB" id="A0A9P8UB67"/>
<keyword evidence="2" id="KW-1185">Reference proteome</keyword>
<sequence length="170" mass="19167">MAELIIRSAIGGTKLKSPKDAQILCRTTKPSARRVADRARRPDSRRIRVWDGPIRSCEKLLKNLQRRNELRDRYGVIGVEREAAGTMNRIPVGVIRGACDHRDKHKNKYAAAMQASYAKAVLDEIPPNDSGGQIHRSRERLAKPRNRIVSIALGYYSISLARMSRLLIAK</sequence>
<gene>
    <name evidence="1" type="ORF">BKA67DRAFT_585762</name>
</gene>
<dbReference type="SUPFAM" id="SSF53167">
    <property type="entry name" value="Purine and uridine phosphorylases"/>
    <property type="match status" value="1"/>
</dbReference>
<dbReference type="EMBL" id="JAGPXC010000011">
    <property type="protein sequence ID" value="KAH6645602.1"/>
    <property type="molecule type" value="Genomic_DNA"/>
</dbReference>
<dbReference type="PANTHER" id="PTHR46082">
    <property type="entry name" value="ATP/GTP-BINDING PROTEIN-RELATED"/>
    <property type="match status" value="1"/>
</dbReference>
<reference evidence="1" key="1">
    <citation type="journal article" date="2021" name="Nat. Commun.">
        <title>Genetic determinants of endophytism in the Arabidopsis root mycobiome.</title>
        <authorList>
            <person name="Mesny F."/>
            <person name="Miyauchi S."/>
            <person name="Thiergart T."/>
            <person name="Pickel B."/>
            <person name="Atanasova L."/>
            <person name="Karlsson M."/>
            <person name="Huettel B."/>
            <person name="Barry K.W."/>
            <person name="Haridas S."/>
            <person name="Chen C."/>
            <person name="Bauer D."/>
            <person name="Andreopoulos W."/>
            <person name="Pangilinan J."/>
            <person name="LaButti K."/>
            <person name="Riley R."/>
            <person name="Lipzen A."/>
            <person name="Clum A."/>
            <person name="Drula E."/>
            <person name="Henrissat B."/>
            <person name="Kohler A."/>
            <person name="Grigoriev I.V."/>
            <person name="Martin F.M."/>
            <person name="Hacquard S."/>
        </authorList>
    </citation>
    <scope>NUCLEOTIDE SEQUENCE</scope>
    <source>
        <strain evidence="1">MPI-SDFR-AT-0073</strain>
    </source>
</reference>
<dbReference type="InterPro" id="IPR053137">
    <property type="entry name" value="NLR-like"/>
</dbReference>
<comment type="caution">
    <text evidence="1">The sequence shown here is derived from an EMBL/GenBank/DDBJ whole genome shotgun (WGS) entry which is preliminary data.</text>
</comment>
<evidence type="ECO:0000313" key="2">
    <source>
        <dbReference type="Proteomes" id="UP000758603"/>
    </source>
</evidence>
<accession>A0A9P8UB67</accession>
<dbReference type="PANTHER" id="PTHR46082:SF11">
    <property type="entry name" value="AAA+ ATPASE DOMAIN-CONTAINING PROTEIN-RELATED"/>
    <property type="match status" value="1"/>
</dbReference>
<dbReference type="GeneID" id="70133105"/>